<proteinExistence type="predicted"/>
<gene>
    <name evidence="2" type="ORF">OR16_07726</name>
</gene>
<name>H1S1K4_9BURK</name>
<feature type="region of interest" description="Disordered" evidence="1">
    <location>
        <begin position="125"/>
        <end position="154"/>
    </location>
</feature>
<dbReference type="PANTHER" id="PTHR34315:SF1">
    <property type="entry name" value="INTRADIOL RING-CLEAVAGE DIOXYGENASES DOMAIN-CONTAINING PROTEIN-RELATED"/>
    <property type="match status" value="1"/>
</dbReference>
<feature type="compositionally biased region" description="Gly residues" evidence="1">
    <location>
        <begin position="137"/>
        <end position="153"/>
    </location>
</feature>
<keyword evidence="2" id="KW-0223">Dioxygenase</keyword>
<evidence type="ECO:0000256" key="1">
    <source>
        <dbReference type="SAM" id="MobiDB-lite"/>
    </source>
</evidence>
<comment type="caution">
    <text evidence="2">The sequence shown here is derived from an EMBL/GenBank/DDBJ whole genome shotgun (WGS) entry which is preliminary data.</text>
</comment>
<dbReference type="PANTHER" id="PTHR34315">
    <property type="match status" value="1"/>
</dbReference>
<dbReference type="Proteomes" id="UP000005808">
    <property type="component" value="Unassembled WGS sequence"/>
</dbReference>
<sequence length="272" mass="28486">MLRDFAGKERQMANKPLAYAGPIAADDGRRRFLGGVLGGSLGTGLMGLAGDAAARPAACLLTPALTEGPFYIDQALLRRDIRDGRPGQLLQLRLVVVDTDRGCAPVDGALASIWHCDAGGSYSGYDQGSMPPPPAGGPGQGRGPGAGPDGGGMHAVPASAARFLRGVQPTGPDGATQFLTIYPGWYAPRAVHIHLKIHLGKTEVLTTQLFFDDALSREVHLQHAAYRARGASPVQNAQDGIAGARPNLLRVRRLRDADGTLEGEFTLGIARA</sequence>
<dbReference type="SUPFAM" id="SSF49482">
    <property type="entry name" value="Aromatic compound dioxygenase"/>
    <property type="match status" value="1"/>
</dbReference>
<dbReference type="EMBL" id="AHJE01000017">
    <property type="protein sequence ID" value="EHP43579.1"/>
    <property type="molecule type" value="Genomic_DNA"/>
</dbReference>
<dbReference type="InterPro" id="IPR015889">
    <property type="entry name" value="Intradiol_dOase_core"/>
</dbReference>
<accession>H1S1K4</accession>
<evidence type="ECO:0000313" key="3">
    <source>
        <dbReference type="Proteomes" id="UP000005808"/>
    </source>
</evidence>
<dbReference type="PATRIC" id="fig|1127483.3.peg.1549"/>
<dbReference type="AlphaFoldDB" id="H1S1K4"/>
<reference evidence="2 3" key="1">
    <citation type="journal article" date="2012" name="J. Bacteriol.">
        <title>De Novo Genome Project of Cupriavidus basilensis OR16.</title>
        <authorList>
            <person name="Cserhati M."/>
            <person name="Kriszt B."/>
            <person name="Szoboszlay S."/>
            <person name="Toth A."/>
            <person name="Szabo I."/>
            <person name="Tancsics A."/>
            <person name="Nagy I."/>
            <person name="Horvath B."/>
            <person name="Nagy I."/>
            <person name="Kukolya J."/>
        </authorList>
    </citation>
    <scope>NUCLEOTIDE SEQUENCE [LARGE SCALE GENOMIC DNA]</scope>
    <source>
        <strain evidence="2 3">OR16</strain>
    </source>
</reference>
<dbReference type="GO" id="GO:0016702">
    <property type="term" value="F:oxidoreductase activity, acting on single donors with incorporation of molecular oxygen, incorporation of two atoms of oxygen"/>
    <property type="evidence" value="ECO:0007669"/>
    <property type="project" value="InterPro"/>
</dbReference>
<keyword evidence="2" id="KW-0560">Oxidoreductase</keyword>
<evidence type="ECO:0000313" key="2">
    <source>
        <dbReference type="EMBL" id="EHP43579.1"/>
    </source>
</evidence>
<dbReference type="GO" id="GO:0005506">
    <property type="term" value="F:iron ion binding"/>
    <property type="evidence" value="ECO:0007669"/>
    <property type="project" value="InterPro"/>
</dbReference>
<organism evidence="2 3">
    <name type="scientific">Cupriavidus basilensis OR16</name>
    <dbReference type="NCBI Taxonomy" id="1127483"/>
    <lineage>
        <taxon>Bacteria</taxon>
        <taxon>Pseudomonadati</taxon>
        <taxon>Pseudomonadota</taxon>
        <taxon>Betaproteobacteria</taxon>
        <taxon>Burkholderiales</taxon>
        <taxon>Burkholderiaceae</taxon>
        <taxon>Cupriavidus</taxon>
    </lineage>
</organism>
<dbReference type="Gene3D" id="2.60.130.10">
    <property type="entry name" value="Aromatic compound dioxygenase"/>
    <property type="match status" value="1"/>
</dbReference>
<protein>
    <submittedName>
        <fullName evidence="2">Protocatechuate 3,4-dioxygenase</fullName>
    </submittedName>
</protein>